<organism evidence="8 9">
    <name type="scientific">Periconia macrospinosa</name>
    <dbReference type="NCBI Taxonomy" id="97972"/>
    <lineage>
        <taxon>Eukaryota</taxon>
        <taxon>Fungi</taxon>
        <taxon>Dikarya</taxon>
        <taxon>Ascomycota</taxon>
        <taxon>Pezizomycotina</taxon>
        <taxon>Dothideomycetes</taxon>
        <taxon>Pleosporomycetidae</taxon>
        <taxon>Pleosporales</taxon>
        <taxon>Massarineae</taxon>
        <taxon>Periconiaceae</taxon>
        <taxon>Periconia</taxon>
    </lineage>
</organism>
<feature type="chain" id="PRO_5015971266" evidence="6">
    <location>
        <begin position="27"/>
        <end position="402"/>
    </location>
</feature>
<comment type="cofactor">
    <cofactor evidence="1">
        <name>Zn(2+)</name>
        <dbReference type="ChEBI" id="CHEBI:29105"/>
    </cofactor>
</comment>
<dbReference type="PROSITE" id="PS00758">
    <property type="entry name" value="ARGE_DAPE_CPG2_1"/>
    <property type="match status" value="1"/>
</dbReference>
<dbReference type="SUPFAM" id="SSF55031">
    <property type="entry name" value="Bacterial exopeptidase dimerisation domain"/>
    <property type="match status" value="1"/>
</dbReference>
<evidence type="ECO:0000256" key="6">
    <source>
        <dbReference type="SAM" id="SignalP"/>
    </source>
</evidence>
<dbReference type="Proteomes" id="UP000244855">
    <property type="component" value="Unassembled WGS sequence"/>
</dbReference>
<dbReference type="InterPro" id="IPR050072">
    <property type="entry name" value="Peptidase_M20A"/>
</dbReference>
<dbReference type="AlphaFoldDB" id="A0A2V1DSN0"/>
<dbReference type="InterPro" id="IPR002933">
    <property type="entry name" value="Peptidase_M20"/>
</dbReference>
<feature type="domain" description="Peptidase M20 dimerisation" evidence="7">
    <location>
        <begin position="197"/>
        <end position="297"/>
    </location>
</feature>
<dbReference type="SUPFAM" id="SSF53187">
    <property type="entry name" value="Zn-dependent exopeptidases"/>
    <property type="match status" value="1"/>
</dbReference>
<feature type="signal peptide" evidence="6">
    <location>
        <begin position="1"/>
        <end position="26"/>
    </location>
</feature>
<dbReference type="PANTHER" id="PTHR43808:SF8">
    <property type="entry name" value="PEPTIDASE M20 DIMERISATION DOMAIN-CONTAINING PROTEIN"/>
    <property type="match status" value="1"/>
</dbReference>
<evidence type="ECO:0000256" key="2">
    <source>
        <dbReference type="ARBA" id="ARBA00006247"/>
    </source>
</evidence>
<dbReference type="STRING" id="97972.A0A2V1DSN0"/>
<keyword evidence="9" id="KW-1185">Reference proteome</keyword>
<accession>A0A2V1DSN0</accession>
<evidence type="ECO:0000313" key="8">
    <source>
        <dbReference type="EMBL" id="PVI01308.1"/>
    </source>
</evidence>
<sequence>MRFQQLPLLPLIWGTTIALTQSPIHALSPLLPEATTNELLHLHRHLIEIESITENEYEVGQWLSTYLKKQNFTVELQEVSENRYNVYAYGGEKRSTSILVSSHIDTVPPFWPYYHNKTTDIIGGRGSVDAKGSVAAQIVAVQGLREQLNDDISLLFVVGEETGGDGMRAFSSWSERPSPAHEVVIFGEPTEGKLVCGHKGMLQLTIHVKGKAAHSGYPWLGVSANDILSEALSKLLVLRNGGLPSSEKYGNTTMNFGKIEGGVAANVVAETASAKIAVRLAGGTPKIVYDLVVEALTDVKAGAKQAGGDLLIERESEGYPPVNIDCDVEGFETLTVNYGTDVPLLAGEHKRFLYGPGSIFVAHSDHEALEKKELEQAVLDYRRLIIAASKVEHHKTQEVEEL</sequence>
<dbReference type="GO" id="GO:0016787">
    <property type="term" value="F:hydrolase activity"/>
    <property type="evidence" value="ECO:0007669"/>
    <property type="project" value="UniProtKB-KW"/>
</dbReference>
<reference evidence="8 9" key="1">
    <citation type="journal article" date="2018" name="Sci. Rep.">
        <title>Comparative genomics provides insights into the lifestyle and reveals functional heterogeneity of dark septate endophytic fungi.</title>
        <authorList>
            <person name="Knapp D.G."/>
            <person name="Nemeth J.B."/>
            <person name="Barry K."/>
            <person name="Hainaut M."/>
            <person name="Henrissat B."/>
            <person name="Johnson J."/>
            <person name="Kuo A."/>
            <person name="Lim J.H.P."/>
            <person name="Lipzen A."/>
            <person name="Nolan M."/>
            <person name="Ohm R.A."/>
            <person name="Tamas L."/>
            <person name="Grigoriev I.V."/>
            <person name="Spatafora J.W."/>
            <person name="Nagy L.G."/>
            <person name="Kovacs G.M."/>
        </authorList>
    </citation>
    <scope>NUCLEOTIDE SEQUENCE [LARGE SCALE GENOMIC DNA]</scope>
    <source>
        <strain evidence="8 9">DSE2036</strain>
    </source>
</reference>
<dbReference type="CDD" id="cd05652">
    <property type="entry name" value="M20_ArgE_DapE-like_fungal"/>
    <property type="match status" value="1"/>
</dbReference>
<name>A0A2V1DSN0_9PLEO</name>
<dbReference type="InterPro" id="IPR036264">
    <property type="entry name" value="Bact_exopeptidase_dim_dom"/>
</dbReference>
<dbReference type="PROSITE" id="PS00759">
    <property type="entry name" value="ARGE_DAPE_CPG2_2"/>
    <property type="match status" value="1"/>
</dbReference>
<dbReference type="Pfam" id="PF01546">
    <property type="entry name" value="Peptidase_M20"/>
    <property type="match status" value="1"/>
</dbReference>
<evidence type="ECO:0000256" key="4">
    <source>
        <dbReference type="ARBA" id="ARBA00022801"/>
    </source>
</evidence>
<dbReference type="PANTHER" id="PTHR43808">
    <property type="entry name" value="ACETYLORNITHINE DEACETYLASE"/>
    <property type="match status" value="1"/>
</dbReference>
<dbReference type="OrthoDB" id="3064516at2759"/>
<dbReference type="EMBL" id="KZ805359">
    <property type="protein sequence ID" value="PVI01308.1"/>
    <property type="molecule type" value="Genomic_DNA"/>
</dbReference>
<evidence type="ECO:0000256" key="3">
    <source>
        <dbReference type="ARBA" id="ARBA00022723"/>
    </source>
</evidence>
<evidence type="ECO:0000256" key="1">
    <source>
        <dbReference type="ARBA" id="ARBA00001947"/>
    </source>
</evidence>
<evidence type="ECO:0000256" key="5">
    <source>
        <dbReference type="ARBA" id="ARBA00022833"/>
    </source>
</evidence>
<evidence type="ECO:0000313" key="9">
    <source>
        <dbReference type="Proteomes" id="UP000244855"/>
    </source>
</evidence>
<dbReference type="InterPro" id="IPR011650">
    <property type="entry name" value="Peptidase_M20_dimer"/>
</dbReference>
<protein>
    <submittedName>
        <fullName evidence="8">Zn-dependent exopeptidase</fullName>
    </submittedName>
</protein>
<dbReference type="GO" id="GO:0046872">
    <property type="term" value="F:metal ion binding"/>
    <property type="evidence" value="ECO:0007669"/>
    <property type="project" value="UniProtKB-KW"/>
</dbReference>
<evidence type="ECO:0000259" key="7">
    <source>
        <dbReference type="Pfam" id="PF07687"/>
    </source>
</evidence>
<proteinExistence type="inferred from homology"/>
<comment type="similarity">
    <text evidence="2">Belongs to the peptidase M20A family.</text>
</comment>
<gene>
    <name evidence="8" type="ORF">DM02DRAFT_717927</name>
</gene>
<keyword evidence="4" id="KW-0378">Hydrolase</keyword>
<keyword evidence="6" id="KW-0732">Signal</keyword>
<keyword evidence="5" id="KW-0862">Zinc</keyword>
<dbReference type="Gene3D" id="3.40.630.10">
    <property type="entry name" value="Zn peptidases"/>
    <property type="match status" value="1"/>
</dbReference>
<dbReference type="Pfam" id="PF07687">
    <property type="entry name" value="M20_dimer"/>
    <property type="match status" value="1"/>
</dbReference>
<dbReference type="Gene3D" id="3.30.70.360">
    <property type="match status" value="1"/>
</dbReference>
<keyword evidence="3" id="KW-0479">Metal-binding</keyword>
<dbReference type="InterPro" id="IPR001261">
    <property type="entry name" value="ArgE/DapE_CS"/>
</dbReference>